<evidence type="ECO:0000313" key="1">
    <source>
        <dbReference type="EMBL" id="PPB08887.1"/>
    </source>
</evidence>
<dbReference type="AlphaFoldDB" id="A0AAP8U6A2"/>
<proteinExistence type="predicted"/>
<gene>
    <name evidence="1" type="ORF">C4A77_06265</name>
</gene>
<accession>A0AAP8U6A2</accession>
<dbReference type="EMBL" id="PRKQ01000005">
    <property type="protein sequence ID" value="PPB08887.1"/>
    <property type="molecule type" value="Genomic_DNA"/>
</dbReference>
<organism evidence="1 2">
    <name type="scientific">Brevibacillus laterosporus</name>
    <name type="common">Bacillus laterosporus</name>
    <dbReference type="NCBI Taxonomy" id="1465"/>
    <lineage>
        <taxon>Bacteria</taxon>
        <taxon>Bacillati</taxon>
        <taxon>Bacillota</taxon>
        <taxon>Bacilli</taxon>
        <taxon>Bacillales</taxon>
        <taxon>Paenibacillaceae</taxon>
        <taxon>Brevibacillus</taxon>
    </lineage>
</organism>
<evidence type="ECO:0000313" key="2">
    <source>
        <dbReference type="Proteomes" id="UP000239759"/>
    </source>
</evidence>
<reference evidence="1 2" key="1">
    <citation type="submission" date="2018-02" db="EMBL/GenBank/DDBJ databases">
        <title>Comparative analysis of genomes of three Brevibacillus laterosporus strains producers of potent antimicrobials isolated from silage.</title>
        <authorList>
            <person name="Kojic M."/>
            <person name="Miljkovic M."/>
            <person name="Studholme D."/>
            <person name="Filipic B."/>
        </authorList>
    </citation>
    <scope>NUCLEOTIDE SEQUENCE [LARGE SCALE GENOMIC DNA]</scope>
    <source>
        <strain evidence="1 2">BGSP11</strain>
    </source>
</reference>
<comment type="caution">
    <text evidence="1">The sequence shown here is derived from an EMBL/GenBank/DDBJ whole genome shotgun (WGS) entry which is preliminary data.</text>
</comment>
<sequence>MRKKILSIIFVMCLIGTSFPIVLITEQVQGAYFDYFGKLNLDVKKIIAENNIPIQSSGKLKLKLNYEILRTWGLVVYGEPHGPFSPHKKGQQRFLGYTDKEMPYDNPLYPPDIDATNNLDKTWVKDPWEHPTVQAKWKTVNLGYNYHKDADDWLGNRLISPYTYLGRPWKWLNDFNSLPKNSWGSKTGKWDVNTLKQYGVIKVKPTKFGWGSFEMYNTDGKWYQSFLIMPDFVFGPEELDLYTSFIEGGQFEPNVSKTTKVTVGLSDNSIEERLDNVEVVLYARGNVVGRKITSLTRGKKNEQTLSFTWMTSSNQPVTLKVEINPAPRKHKEYWASEGDPYANNVKTITLESSIPPIEEGTSCFPAHPTGYSKGISGKYYYPCPPFNGDNFSICVGYYYEEMWAAFDKPKPEKVKAGQGTEVNIRTEYENDNPDHKGKPYGAQKVVFTAPNTEKYPSVIQESVGMISDKKIGNWKNNWKLPFSIFDGEGNWVRSNTLPDIDPKQNKYGGLQRWYSGFDIPDGKELEMNALVTGGYKNTLRICVNQKAVVEGTPYNDFVVRVVDPNNPFPTGEAGKNWVGYDQLGNFFDYTYLITNLKKWYEEPEKRYQKSN</sequence>
<dbReference type="NCBIfam" id="NF047340">
    <property type="entry name" value="Athe_2463_dom"/>
    <property type="match status" value="1"/>
</dbReference>
<dbReference type="Proteomes" id="UP000239759">
    <property type="component" value="Unassembled WGS sequence"/>
</dbReference>
<dbReference type="RefSeq" id="WP_104031186.1">
    <property type="nucleotide sequence ID" value="NZ_PRKQ01000005.1"/>
</dbReference>
<protein>
    <submittedName>
        <fullName evidence="1">Uncharacterized protein</fullName>
    </submittedName>
</protein>
<name>A0AAP8U6A2_BRELA</name>